<proteinExistence type="predicted"/>
<sequence length="264" mass="29099">MQPRYSSLYWLLLLVVSGLFACRAPKNITYFKDLSDTIPHTEVEQAAYKTPAIQVDDILQVTIQTLDPNATALLNQQGQSVPGGTPAGMPGTAVSGYLVDKDGNISLPMIGKLQVKGKSTDAVRDEIQTKAAALYKDPVVNVRFANFKVTVLGEVARPSSYIMPNEKVTLLDAIGMAGDLTIYGKRENVLLIRESEGKKEFVRFDLNKSNLFTSPYYYLRQGDVIYVEPNKQKVASTDMSQVKRISIMASVLSLLIVVASRINF</sequence>
<dbReference type="OrthoDB" id="662756at2"/>
<dbReference type="InterPro" id="IPR003715">
    <property type="entry name" value="Poly_export_N"/>
</dbReference>
<dbReference type="Gene3D" id="3.30.1950.10">
    <property type="entry name" value="wza like domain"/>
    <property type="match status" value="1"/>
</dbReference>
<evidence type="ECO:0000259" key="2">
    <source>
        <dbReference type="Pfam" id="PF02563"/>
    </source>
</evidence>
<keyword evidence="5" id="KW-1185">Reference proteome</keyword>
<feature type="domain" description="Soluble ligand binding" evidence="3">
    <location>
        <begin position="148"/>
        <end position="197"/>
    </location>
</feature>
<protein>
    <submittedName>
        <fullName evidence="4">Polysaccharide export outer membrane protein</fullName>
    </submittedName>
</protein>
<gene>
    <name evidence="4" type="ORF">CLV59_11391</name>
</gene>
<comment type="caution">
    <text evidence="4">The sequence shown here is derived from an EMBL/GenBank/DDBJ whole genome shotgun (WGS) entry which is preliminary data.</text>
</comment>
<dbReference type="Gene3D" id="3.10.560.10">
    <property type="entry name" value="Outer membrane lipoprotein wza domain like"/>
    <property type="match status" value="2"/>
</dbReference>
<dbReference type="EMBL" id="QLMA01000013">
    <property type="protein sequence ID" value="RAJ73538.1"/>
    <property type="molecule type" value="Genomic_DNA"/>
</dbReference>
<dbReference type="Proteomes" id="UP000249819">
    <property type="component" value="Unassembled WGS sequence"/>
</dbReference>
<dbReference type="AlphaFoldDB" id="A0A327VK43"/>
<dbReference type="InterPro" id="IPR049712">
    <property type="entry name" value="Poly_export"/>
</dbReference>
<name>A0A327VK43_9BACT</name>
<dbReference type="Pfam" id="PF10531">
    <property type="entry name" value="SLBB"/>
    <property type="match status" value="1"/>
</dbReference>
<evidence type="ECO:0000259" key="3">
    <source>
        <dbReference type="Pfam" id="PF10531"/>
    </source>
</evidence>
<evidence type="ECO:0000313" key="5">
    <source>
        <dbReference type="Proteomes" id="UP000249819"/>
    </source>
</evidence>
<evidence type="ECO:0000313" key="4">
    <source>
        <dbReference type="EMBL" id="RAJ73538.1"/>
    </source>
</evidence>
<dbReference type="PANTHER" id="PTHR33619">
    <property type="entry name" value="POLYSACCHARIDE EXPORT PROTEIN GFCE-RELATED"/>
    <property type="match status" value="1"/>
</dbReference>
<dbReference type="PANTHER" id="PTHR33619:SF3">
    <property type="entry name" value="POLYSACCHARIDE EXPORT PROTEIN GFCE-RELATED"/>
    <property type="match status" value="1"/>
</dbReference>
<dbReference type="GO" id="GO:0015159">
    <property type="term" value="F:polysaccharide transmembrane transporter activity"/>
    <property type="evidence" value="ECO:0007669"/>
    <property type="project" value="InterPro"/>
</dbReference>
<dbReference type="InterPro" id="IPR019554">
    <property type="entry name" value="Soluble_ligand-bd"/>
</dbReference>
<organism evidence="4 5">
    <name type="scientific">Chitinophaga dinghuensis</name>
    <dbReference type="NCBI Taxonomy" id="1539050"/>
    <lineage>
        <taxon>Bacteria</taxon>
        <taxon>Pseudomonadati</taxon>
        <taxon>Bacteroidota</taxon>
        <taxon>Chitinophagia</taxon>
        <taxon>Chitinophagales</taxon>
        <taxon>Chitinophagaceae</taxon>
        <taxon>Chitinophaga</taxon>
    </lineage>
</organism>
<feature type="domain" description="Polysaccharide export protein N-terminal" evidence="2">
    <location>
        <begin position="52"/>
        <end position="144"/>
    </location>
</feature>
<reference evidence="4 5" key="1">
    <citation type="submission" date="2018-06" db="EMBL/GenBank/DDBJ databases">
        <title>Genomic Encyclopedia of Archaeal and Bacterial Type Strains, Phase II (KMG-II): from individual species to whole genera.</title>
        <authorList>
            <person name="Goeker M."/>
        </authorList>
    </citation>
    <scope>NUCLEOTIDE SEQUENCE [LARGE SCALE GENOMIC DNA]</scope>
    <source>
        <strain evidence="4 5">DSM 29821</strain>
    </source>
</reference>
<dbReference type="PROSITE" id="PS51257">
    <property type="entry name" value="PROKAR_LIPOPROTEIN"/>
    <property type="match status" value="1"/>
</dbReference>
<dbReference type="Pfam" id="PF02563">
    <property type="entry name" value="Poly_export"/>
    <property type="match status" value="1"/>
</dbReference>
<keyword evidence="1" id="KW-0732">Signal</keyword>
<dbReference type="RefSeq" id="WP_111595483.1">
    <property type="nucleotide sequence ID" value="NZ_QLMA01000013.1"/>
</dbReference>
<accession>A0A327VK43</accession>
<evidence type="ECO:0000256" key="1">
    <source>
        <dbReference type="ARBA" id="ARBA00022729"/>
    </source>
</evidence>